<evidence type="ECO:0000313" key="2">
    <source>
        <dbReference type="EMBL" id="SVC35693.1"/>
    </source>
</evidence>
<keyword evidence="1" id="KW-1133">Transmembrane helix</keyword>
<feature type="transmembrane region" description="Helical" evidence="1">
    <location>
        <begin position="6"/>
        <end position="25"/>
    </location>
</feature>
<feature type="transmembrane region" description="Helical" evidence="1">
    <location>
        <begin position="91"/>
        <end position="110"/>
    </location>
</feature>
<feature type="non-terminal residue" evidence="2">
    <location>
        <position position="146"/>
    </location>
</feature>
<accession>A0A382LHJ7</accession>
<sequence length="146" mass="15747">MNLQIGGGIWGSTLLLGWIILLWVINDLRYGGAKIGLALLVIISVTTLAAAGLLWNTGKELRIYEEMGKILLLALGTLALKDSSKKTFQCLTDWIPIGVAALAVVTYLSGTGNTYDPLRFNLYNIGSANSTAYAVVISLLMGHFSW</sequence>
<dbReference type="EMBL" id="UINC01086852">
    <property type="protein sequence ID" value="SVC35693.1"/>
    <property type="molecule type" value="Genomic_DNA"/>
</dbReference>
<gene>
    <name evidence="2" type="ORF">METZ01_LOCUS288547</name>
</gene>
<evidence type="ECO:0000256" key="1">
    <source>
        <dbReference type="SAM" id="Phobius"/>
    </source>
</evidence>
<organism evidence="2">
    <name type="scientific">marine metagenome</name>
    <dbReference type="NCBI Taxonomy" id="408172"/>
    <lineage>
        <taxon>unclassified sequences</taxon>
        <taxon>metagenomes</taxon>
        <taxon>ecological metagenomes</taxon>
    </lineage>
</organism>
<feature type="transmembrane region" description="Helical" evidence="1">
    <location>
        <begin position="37"/>
        <end position="55"/>
    </location>
</feature>
<name>A0A382LHJ7_9ZZZZ</name>
<dbReference type="AlphaFoldDB" id="A0A382LHJ7"/>
<proteinExistence type="predicted"/>
<keyword evidence="1" id="KW-0812">Transmembrane</keyword>
<protein>
    <submittedName>
        <fullName evidence="2">Uncharacterized protein</fullName>
    </submittedName>
</protein>
<reference evidence="2" key="1">
    <citation type="submission" date="2018-05" db="EMBL/GenBank/DDBJ databases">
        <authorList>
            <person name="Lanie J.A."/>
            <person name="Ng W.-L."/>
            <person name="Kazmierczak K.M."/>
            <person name="Andrzejewski T.M."/>
            <person name="Davidsen T.M."/>
            <person name="Wayne K.J."/>
            <person name="Tettelin H."/>
            <person name="Glass J.I."/>
            <person name="Rusch D."/>
            <person name="Podicherti R."/>
            <person name="Tsui H.-C.T."/>
            <person name="Winkler M.E."/>
        </authorList>
    </citation>
    <scope>NUCLEOTIDE SEQUENCE</scope>
</reference>
<feature type="transmembrane region" description="Helical" evidence="1">
    <location>
        <begin position="122"/>
        <end position="142"/>
    </location>
</feature>
<keyword evidence="1" id="KW-0472">Membrane</keyword>